<dbReference type="EMBL" id="JAEHOC010000012">
    <property type="protein sequence ID" value="KAG2436808.1"/>
    <property type="molecule type" value="Genomic_DNA"/>
</dbReference>
<dbReference type="AlphaFoldDB" id="A0A835T0Y3"/>
<comment type="caution">
    <text evidence="1">The sequence shown here is derived from an EMBL/GenBank/DDBJ whole genome shotgun (WGS) entry which is preliminary data.</text>
</comment>
<evidence type="ECO:0000313" key="1">
    <source>
        <dbReference type="EMBL" id="KAG2436808.1"/>
    </source>
</evidence>
<dbReference type="OrthoDB" id="523154at2759"/>
<dbReference type="Proteomes" id="UP000650467">
    <property type="component" value="Unassembled WGS sequence"/>
</dbReference>
<sequence>MNGLDESMRRMQGYEVSRAPEDVGNNAIPNFKEGIFTFKGARQAPWKSEQTHNYSFPNAYTARILNGTIVHTGGATEMAMTTHHTVERPMMPPGTIRGATWVKPQYIPTDDPALDELHAVAHVVAPQLSALMDACGSYHLHSADGWITTAGFMTAARRAGLTLSRAEYLALERALTKDTMGRINYFQAEALVQAVTAADQTGEGVAEPSAE</sequence>
<name>A0A835T0Y3_CHLIN</name>
<proteinExistence type="predicted"/>
<protein>
    <submittedName>
        <fullName evidence="1">Uncharacterized protein</fullName>
    </submittedName>
</protein>
<evidence type="ECO:0000313" key="2">
    <source>
        <dbReference type="Proteomes" id="UP000650467"/>
    </source>
</evidence>
<accession>A0A835T0Y3</accession>
<organism evidence="1 2">
    <name type="scientific">Chlamydomonas incerta</name>
    <dbReference type="NCBI Taxonomy" id="51695"/>
    <lineage>
        <taxon>Eukaryota</taxon>
        <taxon>Viridiplantae</taxon>
        <taxon>Chlorophyta</taxon>
        <taxon>core chlorophytes</taxon>
        <taxon>Chlorophyceae</taxon>
        <taxon>CS clade</taxon>
        <taxon>Chlamydomonadales</taxon>
        <taxon>Chlamydomonadaceae</taxon>
        <taxon>Chlamydomonas</taxon>
    </lineage>
</organism>
<reference evidence="1" key="1">
    <citation type="journal article" date="2020" name="bioRxiv">
        <title>Comparative genomics of Chlamydomonas.</title>
        <authorList>
            <person name="Craig R.J."/>
            <person name="Hasan A.R."/>
            <person name="Ness R.W."/>
            <person name="Keightley P.D."/>
        </authorList>
    </citation>
    <scope>NUCLEOTIDE SEQUENCE</scope>
    <source>
        <strain evidence="1">SAG 7.73</strain>
    </source>
</reference>
<gene>
    <name evidence="1" type="ORF">HXX76_006331</name>
</gene>
<keyword evidence="2" id="KW-1185">Reference proteome</keyword>